<evidence type="ECO:0000256" key="7">
    <source>
        <dbReference type="SAM" id="MobiDB-lite"/>
    </source>
</evidence>
<evidence type="ECO:0000313" key="10">
    <source>
        <dbReference type="EMBL" id="KRQ92597.1"/>
    </source>
</evidence>
<dbReference type="InterPro" id="IPR000627">
    <property type="entry name" value="Intradiol_dOase_C"/>
</dbReference>
<sequence>MRELTPETITDAVLDQMATTPDPRLKMIMASAVKHLHAFAREVNLTPAEWIKGIEFMTAAGKMCSPERQEFILLSDTLGLSALVNGLHDATALEEATHTSLLGPFYREATPTLAAGSSIAKNPQPGSECVLYGRVTDAGGKPVAGATVSIWQTGADGLYDIQASATSVDYRGVFATDADGVYVLRTVKPLGYSIPMDGPVGAMVKAQARHGMRPAHIHFLVGASGYRELVTALYLRDDPHLADDVVFGSSGDLAVDVVASDPECPIKGMPSIRFDMRLSRESAADKTSGRVGADPSAIIKQSAKNESAPAGAG</sequence>
<gene>
    <name evidence="10" type="ORF">CP49_33425</name>
</gene>
<keyword evidence="11" id="KW-1185">Reference proteome</keyword>
<evidence type="ECO:0000256" key="2">
    <source>
        <dbReference type="ARBA" id="ARBA00007825"/>
    </source>
</evidence>
<proteinExistence type="inferred from homology"/>
<feature type="compositionally biased region" description="Basic and acidic residues" evidence="7">
    <location>
        <begin position="279"/>
        <end position="288"/>
    </location>
</feature>
<feature type="domain" description="Catechol dioxygenase N-terminal" evidence="9">
    <location>
        <begin position="22"/>
        <end position="91"/>
    </location>
</feature>
<dbReference type="InterPro" id="IPR015889">
    <property type="entry name" value="Intradiol_dOase_core"/>
</dbReference>
<accession>A0A0R3KI44</accession>
<dbReference type="Pfam" id="PF00775">
    <property type="entry name" value="Dioxygenase_C"/>
    <property type="match status" value="1"/>
</dbReference>
<dbReference type="OrthoDB" id="9800887at2"/>
<feature type="region of interest" description="Disordered" evidence="7">
    <location>
        <begin position="279"/>
        <end position="313"/>
    </location>
</feature>
<name>A0A0R3KI44_9BRAD</name>
<dbReference type="EMBL" id="LLXX01000230">
    <property type="protein sequence ID" value="KRQ92597.1"/>
    <property type="molecule type" value="Genomic_DNA"/>
</dbReference>
<dbReference type="STRING" id="1518501.CQ10_21255"/>
<dbReference type="Gene3D" id="2.60.130.10">
    <property type="entry name" value="Aromatic compound dioxygenase"/>
    <property type="match status" value="1"/>
</dbReference>
<comment type="similarity">
    <text evidence="2">Belongs to the intradiol ring-cleavage dioxygenase family.</text>
</comment>
<dbReference type="GO" id="GO:0018576">
    <property type="term" value="F:catechol 1,2-dioxygenase activity"/>
    <property type="evidence" value="ECO:0007669"/>
    <property type="project" value="InterPro"/>
</dbReference>
<evidence type="ECO:0000256" key="4">
    <source>
        <dbReference type="ARBA" id="ARBA00022964"/>
    </source>
</evidence>
<dbReference type="Proteomes" id="UP000051913">
    <property type="component" value="Unassembled WGS sequence"/>
</dbReference>
<dbReference type="RefSeq" id="WP_057855543.1">
    <property type="nucleotide sequence ID" value="NZ_LLXX01000230.1"/>
</dbReference>
<feature type="domain" description="Intradiol ring-cleavage dioxygenases" evidence="8">
    <location>
        <begin position="103"/>
        <end position="278"/>
    </location>
</feature>
<protein>
    <submittedName>
        <fullName evidence="10">Hydroxyquinol 1,2-dioxygenase</fullName>
    </submittedName>
</protein>
<evidence type="ECO:0000256" key="5">
    <source>
        <dbReference type="ARBA" id="ARBA00023002"/>
    </source>
</evidence>
<dbReference type="InterPro" id="IPR007535">
    <property type="entry name" value="Catechol_dOase_N"/>
</dbReference>
<evidence type="ECO:0000256" key="3">
    <source>
        <dbReference type="ARBA" id="ARBA00022723"/>
    </source>
</evidence>
<dbReference type="GO" id="GO:0009712">
    <property type="term" value="P:catechol-containing compound metabolic process"/>
    <property type="evidence" value="ECO:0007669"/>
    <property type="project" value="InterPro"/>
</dbReference>
<evidence type="ECO:0000256" key="6">
    <source>
        <dbReference type="ARBA" id="ARBA00023004"/>
    </source>
</evidence>
<comment type="cofactor">
    <cofactor evidence="1">
        <name>Fe(3+)</name>
        <dbReference type="ChEBI" id="CHEBI:29034"/>
    </cofactor>
</comment>
<dbReference type="AlphaFoldDB" id="A0A0R3KI44"/>
<dbReference type="PANTHER" id="PTHR33711:SF7">
    <property type="entry name" value="INTRADIOL RING-CLEAVAGE DIOXYGENASES DOMAIN-CONTAINING PROTEIN-RELATED"/>
    <property type="match status" value="1"/>
</dbReference>
<keyword evidence="3" id="KW-0479">Metal-binding</keyword>
<reference evidence="10 11" key="1">
    <citation type="submission" date="2014-03" db="EMBL/GenBank/DDBJ databases">
        <title>Bradyrhizobium valentinum sp. nov., isolated from effective nodules of Lupinus mariae-josephae, a lupine endemic of basic-lime soils in Eastern Spain.</title>
        <authorList>
            <person name="Duran D."/>
            <person name="Rey L."/>
            <person name="Navarro A."/>
            <person name="Busquets A."/>
            <person name="Imperial J."/>
            <person name="Ruiz-Argueso T."/>
        </authorList>
    </citation>
    <scope>NUCLEOTIDE SEQUENCE [LARGE SCALE GENOMIC DNA]</scope>
    <source>
        <strain evidence="10 11">LmjM3</strain>
    </source>
</reference>
<comment type="caution">
    <text evidence="10">The sequence shown here is derived from an EMBL/GenBank/DDBJ whole genome shotgun (WGS) entry which is preliminary data.</text>
</comment>
<keyword evidence="6" id="KW-0408">Iron</keyword>
<dbReference type="Pfam" id="PF04444">
    <property type="entry name" value="Dioxygenase_N"/>
    <property type="match status" value="1"/>
</dbReference>
<keyword evidence="5" id="KW-0560">Oxidoreductase</keyword>
<keyword evidence="4 10" id="KW-0223">Dioxygenase</keyword>
<evidence type="ECO:0000259" key="9">
    <source>
        <dbReference type="Pfam" id="PF04444"/>
    </source>
</evidence>
<organism evidence="10 11">
    <name type="scientific">Bradyrhizobium valentinum</name>
    <dbReference type="NCBI Taxonomy" id="1518501"/>
    <lineage>
        <taxon>Bacteria</taxon>
        <taxon>Pseudomonadati</taxon>
        <taxon>Pseudomonadota</taxon>
        <taxon>Alphaproteobacteria</taxon>
        <taxon>Hyphomicrobiales</taxon>
        <taxon>Nitrobacteraceae</taxon>
        <taxon>Bradyrhizobium</taxon>
    </lineage>
</organism>
<dbReference type="GO" id="GO:0008199">
    <property type="term" value="F:ferric iron binding"/>
    <property type="evidence" value="ECO:0007669"/>
    <property type="project" value="InterPro"/>
</dbReference>
<evidence type="ECO:0000259" key="8">
    <source>
        <dbReference type="Pfam" id="PF00775"/>
    </source>
</evidence>
<evidence type="ECO:0000313" key="11">
    <source>
        <dbReference type="Proteomes" id="UP000051913"/>
    </source>
</evidence>
<dbReference type="PANTHER" id="PTHR33711">
    <property type="entry name" value="DIOXYGENASE, PUTATIVE (AFU_ORTHOLOGUE AFUA_2G02910)-RELATED"/>
    <property type="match status" value="1"/>
</dbReference>
<dbReference type="InterPro" id="IPR050770">
    <property type="entry name" value="Intradiol_RC_Dioxygenase"/>
</dbReference>
<evidence type="ECO:0000256" key="1">
    <source>
        <dbReference type="ARBA" id="ARBA00001965"/>
    </source>
</evidence>
<dbReference type="SUPFAM" id="SSF49482">
    <property type="entry name" value="Aromatic compound dioxygenase"/>
    <property type="match status" value="1"/>
</dbReference>